<dbReference type="AlphaFoldDB" id="A0A3E0TPT7"/>
<comment type="similarity">
    <text evidence="1">Belongs to the peptidase M16 family.</text>
</comment>
<dbReference type="SUPFAM" id="SSF63411">
    <property type="entry name" value="LuxS/MPP-like metallohydrolase"/>
    <property type="match status" value="4"/>
</dbReference>
<feature type="domain" description="Peptidase M16 N-terminal" evidence="3">
    <location>
        <begin position="55"/>
        <end position="174"/>
    </location>
</feature>
<feature type="domain" description="Peptidase M16 N-terminal" evidence="3">
    <location>
        <begin position="546"/>
        <end position="655"/>
    </location>
</feature>
<dbReference type="PANTHER" id="PTHR11851">
    <property type="entry name" value="METALLOPROTEASE"/>
    <property type="match status" value="1"/>
</dbReference>
<sequence length="947" mass="106082">MLTKGYSFMLLVVLMAGCSTQPDPHTELGTAATTDGLVPAETFTLANGLDVVFHIDRSDPVVAVNLTVHAGSAREPEGRSGFAHMFEHLFFLESENLGKGGLDKLSARVGGSGANGYTTRDLTVYQQTIPKDALEKLLWAEADRLGYSINTVTASVLEKEKQVVKNEKRQFVDNRPYGHTGYMLSKHLYPKEHPYSWRVIGSMQDIQNATLEDVHDFFLRWYAPNNVTLTLAGDFDPVQAKRWIETYFNDIPAGEQIPTLEPNTPKLRQTTQLVHQDNFASLAELTIVWPTIERFHADEYALNALARILADGKQSVFNQLLVEQLKLTPQVTINHYSNQLTGEFSLKVRAFSGIDLDRVQQALEQAFKQFEQDGFTASQLDRVHAQTETKFYQQLVSVEQKASMLGYYNALISTPAFASRDLDSALAVTSDDIWRVYRQYIQNKPFISTSLVPKGQAELAISGARLSGVVEETISANTPDNFVSPNLTQATKPSNTPSTIDRSIEPDYGEPIKLKSPDIWHAKLANEMTVYGINTSELPLIEFEWVISGGQLFDSVNKSGVANFTALMMTKGTATKTTQELQQAIQQLGADIRITASETAMTISGTSLSRHFDATLALAIEMLLEPRWDKQEFDIVKREQISRIVAEQSQPHLVADKQFNRLLYGDDHILSHSLLGSKDTIKAIQMSDLQTFYREKLSPNLATLHVVGDISHQQVVASLALVEQRWRNLNLTQPSIGDVKSSASAGLYFYNIADAKQSQLRIGYAAMSARDEHYYPGKIVNFRLGGGGFVAQLMQQVREQKGYTYSINSDFEGTPYYGRFVLKSPVRTDATFDATKLVKDILASYTRNYNQVDLEVTQSYLLKSNARRLESMEAKLGVLYAISQYQYPYDYLEQREQLVKQFTVEKVKRLGDKLIQPEQLIYLVVGDAKTQLDSLSKLGLGKPIRLN</sequence>
<feature type="region of interest" description="Disordered" evidence="2">
    <location>
        <begin position="480"/>
        <end position="507"/>
    </location>
</feature>
<evidence type="ECO:0000313" key="5">
    <source>
        <dbReference type="EMBL" id="REL26453.1"/>
    </source>
</evidence>
<comment type="caution">
    <text evidence="5">The sequence shown here is derived from an EMBL/GenBank/DDBJ whole genome shotgun (WGS) entry which is preliminary data.</text>
</comment>
<proteinExistence type="inferred from homology"/>
<feature type="domain" description="Peptidase M16 C-terminal" evidence="4">
    <location>
        <begin position="209"/>
        <end position="385"/>
    </location>
</feature>
<dbReference type="InterPro" id="IPR050361">
    <property type="entry name" value="MPP/UQCRC_Complex"/>
</dbReference>
<dbReference type="Pfam" id="PF05193">
    <property type="entry name" value="Peptidase_M16_C"/>
    <property type="match status" value="2"/>
</dbReference>
<evidence type="ECO:0000256" key="1">
    <source>
        <dbReference type="ARBA" id="ARBA00007261"/>
    </source>
</evidence>
<feature type="compositionally biased region" description="Polar residues" evidence="2">
    <location>
        <begin position="480"/>
        <end position="501"/>
    </location>
</feature>
<dbReference type="Proteomes" id="UP000256478">
    <property type="component" value="Unassembled WGS sequence"/>
</dbReference>
<reference evidence="5 6" key="1">
    <citation type="submission" date="2018-08" db="EMBL/GenBank/DDBJ databases">
        <title>Thalassotalea euphylliae genome.</title>
        <authorList>
            <person name="Summers S."/>
            <person name="Rice S.A."/>
            <person name="Freckelton M.L."/>
            <person name="Nedved B.T."/>
            <person name="Hadfield M.G."/>
        </authorList>
    </citation>
    <scope>NUCLEOTIDE SEQUENCE [LARGE SCALE GENOMIC DNA]</scope>
    <source>
        <strain evidence="5 6">H1</strain>
    </source>
</reference>
<evidence type="ECO:0000313" key="6">
    <source>
        <dbReference type="Proteomes" id="UP000256478"/>
    </source>
</evidence>
<dbReference type="PANTHER" id="PTHR11851:SF49">
    <property type="entry name" value="MITOCHONDRIAL-PROCESSING PEPTIDASE SUBUNIT ALPHA"/>
    <property type="match status" value="1"/>
</dbReference>
<dbReference type="InterPro" id="IPR007863">
    <property type="entry name" value="Peptidase_M16_C"/>
</dbReference>
<dbReference type="InterPro" id="IPR011765">
    <property type="entry name" value="Pept_M16_N"/>
</dbReference>
<dbReference type="Pfam" id="PF00675">
    <property type="entry name" value="Peptidase_M16"/>
    <property type="match status" value="2"/>
</dbReference>
<name>A0A3E0TPT7_9GAMM</name>
<evidence type="ECO:0000256" key="2">
    <source>
        <dbReference type="SAM" id="MobiDB-lite"/>
    </source>
</evidence>
<accession>A0A3E0TPT7</accession>
<evidence type="ECO:0000259" key="4">
    <source>
        <dbReference type="Pfam" id="PF05193"/>
    </source>
</evidence>
<dbReference type="OrthoDB" id="9811314at2"/>
<protein>
    <submittedName>
        <fullName evidence="5">Insulinase family protein</fullName>
    </submittedName>
</protein>
<dbReference type="Gene3D" id="3.30.830.10">
    <property type="entry name" value="Metalloenzyme, LuxS/M16 peptidase-like"/>
    <property type="match status" value="4"/>
</dbReference>
<dbReference type="GO" id="GO:0046872">
    <property type="term" value="F:metal ion binding"/>
    <property type="evidence" value="ECO:0007669"/>
    <property type="project" value="InterPro"/>
</dbReference>
<dbReference type="InterPro" id="IPR011249">
    <property type="entry name" value="Metalloenz_LuxS/M16"/>
</dbReference>
<feature type="domain" description="Peptidase M16 C-terminal" evidence="4">
    <location>
        <begin position="684"/>
        <end position="855"/>
    </location>
</feature>
<dbReference type="RefSeq" id="WP_116007570.1">
    <property type="nucleotide sequence ID" value="NZ_QUOU01000001.1"/>
</dbReference>
<gene>
    <name evidence="5" type="ORF">DXX93_07570</name>
</gene>
<evidence type="ECO:0000259" key="3">
    <source>
        <dbReference type="Pfam" id="PF00675"/>
    </source>
</evidence>
<dbReference type="EMBL" id="QUOU01000001">
    <property type="protein sequence ID" value="REL26453.1"/>
    <property type="molecule type" value="Genomic_DNA"/>
</dbReference>
<dbReference type="PROSITE" id="PS51257">
    <property type="entry name" value="PROKAR_LIPOPROTEIN"/>
    <property type="match status" value="1"/>
</dbReference>
<organism evidence="5 6">
    <name type="scientific">Thalassotalea euphylliae</name>
    <dbReference type="NCBI Taxonomy" id="1655234"/>
    <lineage>
        <taxon>Bacteria</taxon>
        <taxon>Pseudomonadati</taxon>
        <taxon>Pseudomonadota</taxon>
        <taxon>Gammaproteobacteria</taxon>
        <taxon>Alteromonadales</taxon>
        <taxon>Colwelliaceae</taxon>
        <taxon>Thalassotalea</taxon>
    </lineage>
</organism>